<feature type="domain" description="DEAD-box RNA helicase Q" evidence="11">
    <location>
        <begin position="1"/>
        <end position="29"/>
    </location>
</feature>
<dbReference type="InterPro" id="IPR050079">
    <property type="entry name" value="DEAD_box_RNA_helicase"/>
</dbReference>
<feature type="compositionally biased region" description="Basic and acidic residues" evidence="8">
    <location>
        <begin position="404"/>
        <end position="461"/>
    </location>
</feature>
<dbReference type="PANTHER" id="PTHR47959:SF13">
    <property type="entry name" value="ATP-DEPENDENT RNA HELICASE RHLE"/>
    <property type="match status" value="1"/>
</dbReference>
<dbReference type="InterPro" id="IPR000629">
    <property type="entry name" value="RNA-helicase_DEAD-box_CS"/>
</dbReference>
<proteinExistence type="inferred from homology"/>
<sequence>MTFSSLNLSPEILKAVEEKGYTSPSPIQEKAIPKVLLGKDLMAAAQTGTGKTASFVLPILEQLHSSNDARVTHNRVKVLVLTPTRELAAQVGENVETYAKHLNVTSTVVYGGVKINPQMMRLRAGVDILVATPGRLLDLFEQNAVKFDELNTLVLDEADRMLDMGFIRDIRKIIKLLPQQRQTLLFSATFSPEIKELAKGVVVKPTEISVTPENTTASTIEHWLVPTDKKKKPALLAHLIKHENWSQILVFSRTKHGANRLVRFLEANEIEALAIHGNKSQGARNRALQAFKDKTIQVLVATDIASRGIDITQLPIVVNFDLPNVQEDYVHRIGRTGRAGVDGQAISLVSADELDQLQDIEYVIQQHIERREIPGFIPHNPLPESRAIKPYKKKKPKKPKKPKISKDATRENKTDSEPKKKKADSTSRHRKPRDGAGKQSHSKDGKANSRSDGKKTGDRSKKYSSKPKNKHRTNKQNKV</sequence>
<dbReference type="Gene3D" id="3.40.50.300">
    <property type="entry name" value="P-loop containing nucleotide triphosphate hydrolases"/>
    <property type="match status" value="2"/>
</dbReference>
<dbReference type="PROSITE" id="PS51194">
    <property type="entry name" value="HELICASE_CTER"/>
    <property type="match status" value="1"/>
</dbReference>
<feature type="domain" description="Helicase ATP-binding" evidence="9">
    <location>
        <begin position="32"/>
        <end position="208"/>
    </location>
</feature>
<evidence type="ECO:0000256" key="4">
    <source>
        <dbReference type="ARBA" id="ARBA00022840"/>
    </source>
</evidence>
<protein>
    <submittedName>
        <fullName evidence="12">ATP-dependent RNA helicase RhlE</fullName>
    </submittedName>
</protein>
<comment type="caution">
    <text evidence="12">The sequence shown here is derived from an EMBL/GenBank/DDBJ whole genome shotgun (WGS) entry which is preliminary data.</text>
</comment>
<evidence type="ECO:0000259" key="10">
    <source>
        <dbReference type="PROSITE" id="PS51194"/>
    </source>
</evidence>
<feature type="short sequence motif" description="Q motif" evidence="6">
    <location>
        <begin position="1"/>
        <end position="29"/>
    </location>
</feature>
<evidence type="ECO:0000256" key="3">
    <source>
        <dbReference type="ARBA" id="ARBA00022806"/>
    </source>
</evidence>
<dbReference type="PROSITE" id="PS00039">
    <property type="entry name" value="DEAD_ATP_HELICASE"/>
    <property type="match status" value="1"/>
</dbReference>
<dbReference type="SUPFAM" id="SSF52540">
    <property type="entry name" value="P-loop containing nucleoside triphosphate hydrolases"/>
    <property type="match status" value="1"/>
</dbReference>
<keyword evidence="3 7" id="KW-0347">Helicase</keyword>
<dbReference type="InterPro" id="IPR027417">
    <property type="entry name" value="P-loop_NTPase"/>
</dbReference>
<name>A0ABQ6HDE5_9GAMM</name>
<dbReference type="InterPro" id="IPR001650">
    <property type="entry name" value="Helicase_C-like"/>
</dbReference>
<keyword evidence="4 7" id="KW-0067">ATP-binding</keyword>
<dbReference type="InterPro" id="IPR014001">
    <property type="entry name" value="Helicase_ATP-bd"/>
</dbReference>
<comment type="similarity">
    <text evidence="5 7">Belongs to the DEAD box helicase family.</text>
</comment>
<dbReference type="InterPro" id="IPR044742">
    <property type="entry name" value="DEAD/DEAH_RhlB"/>
</dbReference>
<feature type="domain" description="Helicase C-terminal" evidence="10">
    <location>
        <begin position="234"/>
        <end position="379"/>
    </location>
</feature>
<evidence type="ECO:0000256" key="1">
    <source>
        <dbReference type="ARBA" id="ARBA00022741"/>
    </source>
</evidence>
<dbReference type="RefSeq" id="WP_284296624.1">
    <property type="nucleotide sequence ID" value="NZ_BSSV01000002.1"/>
</dbReference>
<organism evidence="12 13">
    <name type="scientific">Thalassotalea loyana</name>
    <dbReference type="NCBI Taxonomy" id="280483"/>
    <lineage>
        <taxon>Bacteria</taxon>
        <taxon>Pseudomonadati</taxon>
        <taxon>Pseudomonadota</taxon>
        <taxon>Gammaproteobacteria</taxon>
        <taxon>Alteromonadales</taxon>
        <taxon>Colwelliaceae</taxon>
        <taxon>Thalassotalea</taxon>
    </lineage>
</organism>
<evidence type="ECO:0000259" key="9">
    <source>
        <dbReference type="PROSITE" id="PS51192"/>
    </source>
</evidence>
<keyword evidence="1 7" id="KW-0547">Nucleotide-binding</keyword>
<dbReference type="SMART" id="SM00490">
    <property type="entry name" value="HELICc"/>
    <property type="match status" value="1"/>
</dbReference>
<feature type="compositionally biased region" description="Basic residues" evidence="8">
    <location>
        <begin position="462"/>
        <end position="479"/>
    </location>
</feature>
<dbReference type="Proteomes" id="UP001157134">
    <property type="component" value="Unassembled WGS sequence"/>
</dbReference>
<dbReference type="Pfam" id="PF00270">
    <property type="entry name" value="DEAD"/>
    <property type="match status" value="1"/>
</dbReference>
<keyword evidence="13" id="KW-1185">Reference proteome</keyword>
<dbReference type="PROSITE" id="PS51192">
    <property type="entry name" value="HELICASE_ATP_BIND_1"/>
    <property type="match status" value="1"/>
</dbReference>
<dbReference type="SMART" id="SM00487">
    <property type="entry name" value="DEXDc"/>
    <property type="match status" value="1"/>
</dbReference>
<reference evidence="12 13" key="1">
    <citation type="submission" date="2023-03" db="EMBL/GenBank/DDBJ databases">
        <title>Thalassotalea loyana LMG 22536T draft genome sequence.</title>
        <authorList>
            <person name="Sawabe T."/>
        </authorList>
    </citation>
    <scope>NUCLEOTIDE SEQUENCE [LARGE SCALE GENOMIC DNA]</scope>
    <source>
        <strain evidence="12 13">LMG 22536</strain>
    </source>
</reference>
<keyword evidence="2 7" id="KW-0378">Hydrolase</keyword>
<dbReference type="CDD" id="cd18787">
    <property type="entry name" value="SF2_C_DEAD"/>
    <property type="match status" value="1"/>
</dbReference>
<dbReference type="GO" id="GO:0004386">
    <property type="term" value="F:helicase activity"/>
    <property type="evidence" value="ECO:0007669"/>
    <property type="project" value="UniProtKB-KW"/>
</dbReference>
<evidence type="ECO:0000256" key="6">
    <source>
        <dbReference type="PROSITE-ProRule" id="PRU00552"/>
    </source>
</evidence>
<evidence type="ECO:0000256" key="8">
    <source>
        <dbReference type="SAM" id="MobiDB-lite"/>
    </source>
</evidence>
<dbReference type="Pfam" id="PF00271">
    <property type="entry name" value="Helicase_C"/>
    <property type="match status" value="1"/>
</dbReference>
<dbReference type="InterPro" id="IPR011545">
    <property type="entry name" value="DEAD/DEAH_box_helicase_dom"/>
</dbReference>
<dbReference type="CDD" id="cd00268">
    <property type="entry name" value="DEADc"/>
    <property type="match status" value="1"/>
</dbReference>
<evidence type="ECO:0000313" key="12">
    <source>
        <dbReference type="EMBL" id="GLX84931.1"/>
    </source>
</evidence>
<dbReference type="PROSITE" id="PS51195">
    <property type="entry name" value="Q_MOTIF"/>
    <property type="match status" value="1"/>
</dbReference>
<evidence type="ECO:0000256" key="2">
    <source>
        <dbReference type="ARBA" id="ARBA00022801"/>
    </source>
</evidence>
<evidence type="ECO:0000313" key="13">
    <source>
        <dbReference type="Proteomes" id="UP001157134"/>
    </source>
</evidence>
<feature type="region of interest" description="Disordered" evidence="8">
    <location>
        <begin position="374"/>
        <end position="479"/>
    </location>
</feature>
<dbReference type="PANTHER" id="PTHR47959">
    <property type="entry name" value="ATP-DEPENDENT RNA HELICASE RHLE-RELATED"/>
    <property type="match status" value="1"/>
</dbReference>
<gene>
    <name evidence="12" type="primary">rhlE</name>
    <name evidence="12" type="ORF">tloyanaT_11830</name>
</gene>
<dbReference type="InterPro" id="IPR014014">
    <property type="entry name" value="RNA_helicase_DEAD_Q_motif"/>
</dbReference>
<accession>A0ABQ6HDE5</accession>
<feature type="compositionally biased region" description="Basic residues" evidence="8">
    <location>
        <begin position="389"/>
        <end position="403"/>
    </location>
</feature>
<evidence type="ECO:0000259" key="11">
    <source>
        <dbReference type="PROSITE" id="PS51195"/>
    </source>
</evidence>
<evidence type="ECO:0000256" key="7">
    <source>
        <dbReference type="RuleBase" id="RU000492"/>
    </source>
</evidence>
<dbReference type="EMBL" id="BSSV01000002">
    <property type="protein sequence ID" value="GLX84931.1"/>
    <property type="molecule type" value="Genomic_DNA"/>
</dbReference>
<evidence type="ECO:0000256" key="5">
    <source>
        <dbReference type="ARBA" id="ARBA00038437"/>
    </source>
</evidence>